<gene>
    <name evidence="2" type="ORF">GNP93_24265</name>
</gene>
<dbReference type="RefSeq" id="WP_127610012.1">
    <property type="nucleotide sequence ID" value="NZ_JARTHJ010000211.1"/>
</dbReference>
<sequence>MFYAGLILGYLKNYFKTRLTYRSDFWIELLSDLMFNGLNLIFILIMFTHTELIGEWNEQQVLFIYGYFMMASGLFNTFFNLWNFSERYIVKGEMDRVLTRPAYNLVQLVLENMDPPSLFSSLVGFLIMAYTWTQLGLGFTWSDPFVLVLLVVGSVMIYAGIYIFFSALSFFSDAPTGITALLYNLQNYGRYPMTIYNAVMKFTLTWVLPFGFVGFYPSAYFLDRANWGGFALLTPVVGAVFFVTGVCVWNYGVKRYRGAGS</sequence>
<dbReference type="PANTHER" id="PTHR36833">
    <property type="entry name" value="SLR0610 PROTEIN-RELATED"/>
    <property type="match status" value="1"/>
</dbReference>
<feature type="transmembrane region" description="Helical" evidence="1">
    <location>
        <begin position="193"/>
        <end position="215"/>
    </location>
</feature>
<name>A0A7X2ZGG3_9BACL</name>
<dbReference type="EMBL" id="WNZX01000031">
    <property type="protein sequence ID" value="MUG73726.1"/>
    <property type="molecule type" value="Genomic_DNA"/>
</dbReference>
<feature type="transmembrane region" description="Helical" evidence="1">
    <location>
        <begin position="62"/>
        <end position="82"/>
    </location>
</feature>
<feature type="transmembrane region" description="Helical" evidence="1">
    <location>
        <begin position="118"/>
        <end position="139"/>
    </location>
</feature>
<keyword evidence="1" id="KW-0472">Membrane</keyword>
<reference evidence="2 3" key="1">
    <citation type="submission" date="2019-11" db="EMBL/GenBank/DDBJ databases">
        <title>Draft genome sequences of five Paenibacillus species of dairy origin.</title>
        <authorList>
            <person name="Olajide A.M."/>
            <person name="Chen S."/>
            <person name="Lapointe G."/>
        </authorList>
    </citation>
    <scope>NUCLEOTIDE SEQUENCE [LARGE SCALE GENOMIC DNA]</scope>
    <source>
        <strain evidence="2 3">2CS3</strain>
    </source>
</reference>
<feature type="transmembrane region" description="Helical" evidence="1">
    <location>
        <begin position="25"/>
        <end position="47"/>
    </location>
</feature>
<dbReference type="PANTHER" id="PTHR36833:SF1">
    <property type="entry name" value="INTEGRAL MEMBRANE TRANSPORT PROTEIN"/>
    <property type="match status" value="1"/>
</dbReference>
<dbReference type="AlphaFoldDB" id="A0A7X2ZGG3"/>
<protein>
    <submittedName>
        <fullName evidence="2">ABC transporter permease</fullName>
    </submittedName>
</protein>
<dbReference type="InterPro" id="IPR010390">
    <property type="entry name" value="ABC-2_transporter-like"/>
</dbReference>
<feature type="transmembrane region" description="Helical" evidence="1">
    <location>
        <begin position="227"/>
        <end position="251"/>
    </location>
</feature>
<feature type="transmembrane region" description="Helical" evidence="1">
    <location>
        <begin position="145"/>
        <end position="172"/>
    </location>
</feature>
<dbReference type="Proteomes" id="UP000450917">
    <property type="component" value="Unassembled WGS sequence"/>
</dbReference>
<evidence type="ECO:0000313" key="3">
    <source>
        <dbReference type="Proteomes" id="UP000450917"/>
    </source>
</evidence>
<accession>A0A7X2ZGG3</accession>
<evidence type="ECO:0000313" key="2">
    <source>
        <dbReference type="EMBL" id="MUG73726.1"/>
    </source>
</evidence>
<proteinExistence type="predicted"/>
<dbReference type="Pfam" id="PF06182">
    <property type="entry name" value="ABC2_membrane_6"/>
    <property type="match status" value="1"/>
</dbReference>
<keyword evidence="1" id="KW-0812">Transmembrane</keyword>
<evidence type="ECO:0000256" key="1">
    <source>
        <dbReference type="SAM" id="Phobius"/>
    </source>
</evidence>
<keyword evidence="3" id="KW-1185">Reference proteome</keyword>
<organism evidence="2 3">
    <name type="scientific">Paenibacillus validus</name>
    <dbReference type="NCBI Taxonomy" id="44253"/>
    <lineage>
        <taxon>Bacteria</taxon>
        <taxon>Bacillati</taxon>
        <taxon>Bacillota</taxon>
        <taxon>Bacilli</taxon>
        <taxon>Bacillales</taxon>
        <taxon>Paenibacillaceae</taxon>
        <taxon>Paenibacillus</taxon>
    </lineage>
</organism>
<keyword evidence="1" id="KW-1133">Transmembrane helix</keyword>
<comment type="caution">
    <text evidence="2">The sequence shown here is derived from an EMBL/GenBank/DDBJ whole genome shotgun (WGS) entry which is preliminary data.</text>
</comment>